<reference evidence="1 2" key="1">
    <citation type="submission" date="2021-02" db="EMBL/GenBank/DDBJ databases">
        <title>Genome assembly of Pseudopithomyces chartarum.</title>
        <authorList>
            <person name="Jauregui R."/>
            <person name="Singh J."/>
            <person name="Voisey C."/>
        </authorList>
    </citation>
    <scope>NUCLEOTIDE SEQUENCE [LARGE SCALE GENOMIC DNA]</scope>
    <source>
        <strain evidence="1 2">AGR01</strain>
    </source>
</reference>
<dbReference type="Proteomes" id="UP001280581">
    <property type="component" value="Unassembled WGS sequence"/>
</dbReference>
<evidence type="ECO:0000313" key="1">
    <source>
        <dbReference type="EMBL" id="KAK3215183.1"/>
    </source>
</evidence>
<sequence>MYNNRTSADFYLQVPCKGNLGELCGGSDAINLYKYNPLLLGNPGPNLTSPVVVVPTPTVGMDPVTPILSLITSAIGAVQTVTTSLDLTISAYPSAIAAPIASLESELTSHFEEPTLIFDTVANPAYKDSSSLLGSTLTFLGHISGLDDVAVFNMSSRRTSDPNDRSYCLSKAVDIVLAGSYHFDVGVGRQILNTTGKPFPSNDRLQFELYYDKTLISGLQDVCNPSYGECSQSSPFGNYNIIETILKVPYRDIGGHTLAMCGVFRGNAVNGLDSILIHFVNFTGPIVGG</sequence>
<keyword evidence="2" id="KW-1185">Reference proteome</keyword>
<name>A0AAN6RJW4_9PLEO</name>
<gene>
    <name evidence="1" type="ORF">GRF29_19g2463010</name>
</gene>
<comment type="caution">
    <text evidence="1">The sequence shown here is derived from an EMBL/GenBank/DDBJ whole genome shotgun (WGS) entry which is preliminary data.</text>
</comment>
<dbReference type="AlphaFoldDB" id="A0AAN6RJW4"/>
<organism evidence="1 2">
    <name type="scientific">Pseudopithomyces chartarum</name>
    <dbReference type="NCBI Taxonomy" id="1892770"/>
    <lineage>
        <taxon>Eukaryota</taxon>
        <taxon>Fungi</taxon>
        <taxon>Dikarya</taxon>
        <taxon>Ascomycota</taxon>
        <taxon>Pezizomycotina</taxon>
        <taxon>Dothideomycetes</taxon>
        <taxon>Pleosporomycetidae</taxon>
        <taxon>Pleosporales</taxon>
        <taxon>Massarineae</taxon>
        <taxon>Didymosphaeriaceae</taxon>
        <taxon>Pseudopithomyces</taxon>
    </lineage>
</organism>
<accession>A0AAN6RJW4</accession>
<protein>
    <submittedName>
        <fullName evidence="1">Uncharacterized protein</fullName>
    </submittedName>
</protein>
<evidence type="ECO:0000313" key="2">
    <source>
        <dbReference type="Proteomes" id="UP001280581"/>
    </source>
</evidence>
<proteinExistence type="predicted"/>
<dbReference type="EMBL" id="WVTA01000003">
    <property type="protein sequence ID" value="KAK3215183.1"/>
    <property type="molecule type" value="Genomic_DNA"/>
</dbReference>